<comment type="function">
    <text evidence="8 10 11">Involved in peptidoglycan biosynthesis. Transports lipid-linked peptidoglycan precursors from the inner to the outer leaflet of the cytoplasmic membrane.</text>
</comment>
<keyword evidence="4 10" id="KW-0133">Cell shape</keyword>
<dbReference type="GO" id="GO:0034204">
    <property type="term" value="P:lipid translocation"/>
    <property type="evidence" value="ECO:0007669"/>
    <property type="project" value="TreeGrafter"/>
</dbReference>
<dbReference type="GO" id="GO:0015648">
    <property type="term" value="F:lipid-linked peptidoglycan transporter activity"/>
    <property type="evidence" value="ECO:0007669"/>
    <property type="project" value="UniProtKB-UniRule"/>
</dbReference>
<dbReference type="UniPathway" id="UPA00219"/>
<reference evidence="12 13" key="1">
    <citation type="submission" date="2019-03" db="EMBL/GenBank/DDBJ databases">
        <title>Genomic Encyclopedia of Type Strains, Phase III (KMG-III): the genomes of soil and plant-associated and newly described type strains.</title>
        <authorList>
            <person name="Whitman W."/>
        </authorList>
    </citation>
    <scope>NUCLEOTIDE SEQUENCE [LARGE SCALE GENOMIC DNA]</scope>
    <source>
        <strain evidence="12 13">CGMCC 1.7660</strain>
    </source>
</reference>
<feature type="transmembrane region" description="Helical" evidence="10">
    <location>
        <begin position="406"/>
        <end position="428"/>
    </location>
</feature>
<feature type="transmembrane region" description="Helical" evidence="10">
    <location>
        <begin position="124"/>
        <end position="145"/>
    </location>
</feature>
<evidence type="ECO:0000313" key="12">
    <source>
        <dbReference type="EMBL" id="TDQ78811.1"/>
    </source>
</evidence>
<comment type="subcellular location">
    <subcellularLocation>
        <location evidence="10">Cell inner membrane</location>
        <topology evidence="10">Multi-pass membrane protein</topology>
    </subcellularLocation>
    <subcellularLocation>
        <location evidence="1">Cell membrane</location>
        <topology evidence="1">Multi-pass membrane protein</topology>
    </subcellularLocation>
</comment>
<keyword evidence="10 11" id="KW-0961">Cell wall biogenesis/degradation</keyword>
<feature type="transmembrane region" description="Helical" evidence="10">
    <location>
        <begin position="198"/>
        <end position="219"/>
    </location>
</feature>
<evidence type="ECO:0000256" key="4">
    <source>
        <dbReference type="ARBA" id="ARBA00022960"/>
    </source>
</evidence>
<dbReference type="EMBL" id="SNYW01000012">
    <property type="protein sequence ID" value="TDQ78811.1"/>
    <property type="molecule type" value="Genomic_DNA"/>
</dbReference>
<evidence type="ECO:0000256" key="10">
    <source>
        <dbReference type="HAMAP-Rule" id="MF_02078"/>
    </source>
</evidence>
<dbReference type="Pfam" id="PF03023">
    <property type="entry name" value="MurJ"/>
    <property type="match status" value="1"/>
</dbReference>
<evidence type="ECO:0000256" key="11">
    <source>
        <dbReference type="PIRNR" id="PIRNR002869"/>
    </source>
</evidence>
<dbReference type="GO" id="GO:0005886">
    <property type="term" value="C:plasma membrane"/>
    <property type="evidence" value="ECO:0007669"/>
    <property type="project" value="UniProtKB-SubCell"/>
</dbReference>
<evidence type="ECO:0000256" key="9">
    <source>
        <dbReference type="ARBA" id="ARBA00061532"/>
    </source>
</evidence>
<dbReference type="GO" id="GO:0071555">
    <property type="term" value="P:cell wall organization"/>
    <property type="evidence" value="ECO:0007669"/>
    <property type="project" value="UniProtKB-UniRule"/>
</dbReference>
<sequence length="513" mass="55236">MFSLRAVATVGGMTLISRLLGFVREILIAGILGTGPMAEAFIVAMRLPNLLRQMFAEGAFSAAFIPIFTRRMVEEGAGGARRFAEQVLSVMLMLLLALTLAAELAMPWLIQLFAPGFDVLPEKFAATVLFTSITFPYILFMSLCSLQGGMLNGLQKFAHTAAVPIILNLVLVTTLWFVEGDDFRVAQTLSWAVVGAGLAQFLFLTGACHKAGIVLRLVLPRLTPEVRRLGRLMLPGLIGASVTQINLVVSTILASLHPGAISYIYYADRLYQLPLALIGTAIGVVLLPSLTRALRDSDPAVAMRMHNRALELGLLLSLPSMVGLMVAAQPIIVTLYERGKFTASDSEAVALALLIMAAGLPAYVGLKALTVGFLAREDTTTPFKFAVVSVLVNISISAALTPRYGFVGVAFGMMVAAWVNAALLTWTLMRRGFLVFDERFQRFLPRQLAACAGLAAATWASILAFWPEGDAVTAHRVVATGLIIAVGAIVFAVLALLLRVTSRSDLSMLRRKR</sequence>
<keyword evidence="10 11" id="KW-0813">Transport</keyword>
<feature type="transmembrane region" description="Helical" evidence="10">
    <location>
        <begin position="448"/>
        <end position="466"/>
    </location>
</feature>
<evidence type="ECO:0000256" key="7">
    <source>
        <dbReference type="ARBA" id="ARBA00023136"/>
    </source>
</evidence>
<protein>
    <recommendedName>
        <fullName evidence="10">Probable lipid II flippase MurJ</fullName>
    </recommendedName>
</protein>
<dbReference type="PANTHER" id="PTHR47019">
    <property type="entry name" value="LIPID II FLIPPASE MURJ"/>
    <property type="match status" value="1"/>
</dbReference>
<name>A0A4R6WKP7_9PROT</name>
<proteinExistence type="inferred from homology"/>
<dbReference type="GO" id="GO:0008360">
    <property type="term" value="P:regulation of cell shape"/>
    <property type="evidence" value="ECO:0007669"/>
    <property type="project" value="UniProtKB-UniRule"/>
</dbReference>
<evidence type="ECO:0000256" key="5">
    <source>
        <dbReference type="ARBA" id="ARBA00022984"/>
    </source>
</evidence>
<evidence type="ECO:0000313" key="13">
    <source>
        <dbReference type="Proteomes" id="UP000295783"/>
    </source>
</evidence>
<keyword evidence="7 10" id="KW-0472">Membrane</keyword>
<accession>A0A4R6WKP7</accession>
<keyword evidence="5 10" id="KW-0573">Peptidoglycan synthesis</keyword>
<dbReference type="OrthoDB" id="9816572at2"/>
<keyword evidence="3 10" id="KW-0812">Transmembrane</keyword>
<dbReference type="PANTHER" id="PTHR47019:SF1">
    <property type="entry name" value="LIPID II FLIPPASE MURJ"/>
    <property type="match status" value="1"/>
</dbReference>
<keyword evidence="13" id="KW-1185">Reference proteome</keyword>
<comment type="similarity">
    <text evidence="9 10 11">Belongs to the MurJ/MviN family.</text>
</comment>
<evidence type="ECO:0000256" key="8">
    <source>
        <dbReference type="ARBA" id="ARBA00060041"/>
    </source>
</evidence>
<dbReference type="PRINTS" id="PR01806">
    <property type="entry name" value="VIRFACTRMVIN"/>
</dbReference>
<feature type="transmembrane region" description="Helical" evidence="10">
    <location>
        <begin position="21"/>
        <end position="44"/>
    </location>
</feature>
<dbReference type="GO" id="GO:0009252">
    <property type="term" value="P:peptidoglycan biosynthetic process"/>
    <property type="evidence" value="ECO:0007669"/>
    <property type="project" value="UniProtKB-UniRule"/>
</dbReference>
<dbReference type="PIRSF" id="PIRSF002869">
    <property type="entry name" value="MviN"/>
    <property type="match status" value="1"/>
</dbReference>
<evidence type="ECO:0000256" key="1">
    <source>
        <dbReference type="ARBA" id="ARBA00004651"/>
    </source>
</evidence>
<dbReference type="AlphaFoldDB" id="A0A4R6WKP7"/>
<dbReference type="InterPro" id="IPR004268">
    <property type="entry name" value="MurJ"/>
</dbReference>
<feature type="transmembrane region" description="Helical" evidence="10">
    <location>
        <begin position="273"/>
        <end position="291"/>
    </location>
</feature>
<keyword evidence="10" id="KW-0997">Cell inner membrane</keyword>
<feature type="transmembrane region" description="Helical" evidence="10">
    <location>
        <begin position="90"/>
        <end position="112"/>
    </location>
</feature>
<evidence type="ECO:0000256" key="3">
    <source>
        <dbReference type="ARBA" id="ARBA00022692"/>
    </source>
</evidence>
<comment type="pathway">
    <text evidence="10">Cell wall biogenesis; peptidoglycan biosynthesis.</text>
</comment>
<feature type="transmembrane region" description="Helical" evidence="10">
    <location>
        <begin position="381"/>
        <end position="400"/>
    </location>
</feature>
<dbReference type="Proteomes" id="UP000295783">
    <property type="component" value="Unassembled WGS sequence"/>
</dbReference>
<keyword evidence="6 10" id="KW-1133">Transmembrane helix</keyword>
<feature type="transmembrane region" description="Helical" evidence="10">
    <location>
        <begin position="157"/>
        <end position="178"/>
    </location>
</feature>
<organism evidence="12 13">
    <name type="scientific">Dongia mobilis</name>
    <dbReference type="NCBI Taxonomy" id="578943"/>
    <lineage>
        <taxon>Bacteria</taxon>
        <taxon>Pseudomonadati</taxon>
        <taxon>Pseudomonadota</taxon>
        <taxon>Alphaproteobacteria</taxon>
        <taxon>Rhodospirillales</taxon>
        <taxon>Dongiaceae</taxon>
        <taxon>Dongia</taxon>
    </lineage>
</organism>
<gene>
    <name evidence="10" type="primary">murJ</name>
    <name evidence="12" type="ORF">A8950_3272</name>
</gene>
<feature type="transmembrane region" description="Helical" evidence="10">
    <location>
        <begin position="348"/>
        <end position="369"/>
    </location>
</feature>
<dbReference type="NCBIfam" id="TIGR01695">
    <property type="entry name" value="murJ_mviN"/>
    <property type="match status" value="1"/>
</dbReference>
<feature type="transmembrane region" description="Helical" evidence="10">
    <location>
        <begin position="312"/>
        <end position="336"/>
    </location>
</feature>
<evidence type="ECO:0000256" key="2">
    <source>
        <dbReference type="ARBA" id="ARBA00022475"/>
    </source>
</evidence>
<dbReference type="RefSeq" id="WP_133614726.1">
    <property type="nucleotide sequence ID" value="NZ_SNYW01000012.1"/>
</dbReference>
<feature type="transmembrane region" description="Helical" evidence="10">
    <location>
        <begin position="478"/>
        <end position="501"/>
    </location>
</feature>
<evidence type="ECO:0000256" key="6">
    <source>
        <dbReference type="ARBA" id="ARBA00022989"/>
    </source>
</evidence>
<feature type="transmembrane region" description="Helical" evidence="10">
    <location>
        <begin position="231"/>
        <end position="253"/>
    </location>
</feature>
<dbReference type="CDD" id="cd13123">
    <property type="entry name" value="MATE_MurJ_like"/>
    <property type="match status" value="1"/>
</dbReference>
<dbReference type="InterPro" id="IPR051050">
    <property type="entry name" value="Lipid_II_flippase_MurJ/MviN"/>
</dbReference>
<comment type="caution">
    <text evidence="12">The sequence shown here is derived from an EMBL/GenBank/DDBJ whole genome shotgun (WGS) entry which is preliminary data.</text>
</comment>
<keyword evidence="2 10" id="KW-1003">Cell membrane</keyword>
<dbReference type="HAMAP" id="MF_02078">
    <property type="entry name" value="MurJ_MviN"/>
    <property type="match status" value="1"/>
</dbReference>